<evidence type="ECO:0000256" key="2">
    <source>
        <dbReference type="ARBA" id="ARBA00022692"/>
    </source>
</evidence>
<evidence type="ECO:0000313" key="9">
    <source>
        <dbReference type="Proteomes" id="UP000004374"/>
    </source>
</evidence>
<evidence type="ECO:0000256" key="5">
    <source>
        <dbReference type="ARBA" id="ARBA00023239"/>
    </source>
</evidence>
<keyword evidence="3 7" id="KW-1133">Transmembrane helix</keyword>
<comment type="catalytic activity">
    <reaction evidence="7">
        <text>a peptidoglycan chain = a peptidoglycan chain with N-acetyl-1,6-anhydromuramyl-[peptide] at the reducing end + a peptidoglycan chain with N-acetylglucosamine at the non-reducing end.</text>
        <dbReference type="EC" id="4.2.2.29"/>
    </reaction>
</comment>
<dbReference type="NCBIfam" id="TIGR00247">
    <property type="entry name" value="endolytic transglycosylase MltG"/>
    <property type="match status" value="1"/>
</dbReference>
<dbReference type="Gene3D" id="3.30.160.60">
    <property type="entry name" value="Classic Zinc Finger"/>
    <property type="match status" value="2"/>
</dbReference>
<evidence type="ECO:0000256" key="4">
    <source>
        <dbReference type="ARBA" id="ARBA00023136"/>
    </source>
</evidence>
<dbReference type="GO" id="GO:0071555">
    <property type="term" value="P:cell wall organization"/>
    <property type="evidence" value="ECO:0007669"/>
    <property type="project" value="UniProtKB-KW"/>
</dbReference>
<evidence type="ECO:0000256" key="3">
    <source>
        <dbReference type="ARBA" id="ARBA00022989"/>
    </source>
</evidence>
<feature type="site" description="Important for catalytic activity" evidence="7">
    <location>
        <position position="223"/>
    </location>
</feature>
<evidence type="ECO:0000313" key="8">
    <source>
        <dbReference type="EMBL" id="GAB59931.1"/>
    </source>
</evidence>
<name>I1E0V3_9GAMM</name>
<dbReference type="PANTHER" id="PTHR30518">
    <property type="entry name" value="ENDOLYTIC MUREIN TRANSGLYCOSYLASE"/>
    <property type="match status" value="1"/>
</dbReference>
<keyword evidence="5 7" id="KW-0456">Lyase</keyword>
<comment type="subcellular location">
    <subcellularLocation>
        <location evidence="7">Cell inner membrane</location>
        <topology evidence="7">Single-pass membrane protein</topology>
    </subcellularLocation>
</comment>
<keyword evidence="9" id="KW-1185">Reference proteome</keyword>
<dbReference type="Proteomes" id="UP000004374">
    <property type="component" value="Unassembled WGS sequence"/>
</dbReference>
<feature type="transmembrane region" description="Helical" evidence="7">
    <location>
        <begin position="7"/>
        <end position="26"/>
    </location>
</feature>
<dbReference type="GO" id="GO:0009252">
    <property type="term" value="P:peptidoglycan biosynthetic process"/>
    <property type="evidence" value="ECO:0007669"/>
    <property type="project" value="UniProtKB-UniRule"/>
</dbReference>
<dbReference type="Pfam" id="PF02618">
    <property type="entry name" value="YceG"/>
    <property type="match status" value="1"/>
</dbReference>
<dbReference type="HAMAP" id="MF_02065">
    <property type="entry name" value="MltG"/>
    <property type="match status" value="1"/>
</dbReference>
<protein>
    <recommendedName>
        <fullName evidence="7">Endolytic murein transglycosylase</fullName>
        <ecNumber evidence="7">4.2.2.29</ecNumber>
    </recommendedName>
    <alternativeName>
        <fullName evidence="7">Peptidoglycan lytic transglycosylase</fullName>
    </alternativeName>
    <alternativeName>
        <fullName evidence="7">Peptidoglycan polymerization terminase</fullName>
    </alternativeName>
</protein>
<dbReference type="InterPro" id="IPR003770">
    <property type="entry name" value="MLTG-like"/>
</dbReference>
<keyword evidence="2 7" id="KW-0812">Transmembrane</keyword>
<comment type="caution">
    <text evidence="8">The sequence shown here is derived from an EMBL/GenBank/DDBJ whole genome shotgun (WGS) entry which is preliminary data.</text>
</comment>
<dbReference type="CDD" id="cd08010">
    <property type="entry name" value="MltG_like"/>
    <property type="match status" value="1"/>
</dbReference>
<evidence type="ECO:0000256" key="1">
    <source>
        <dbReference type="ARBA" id="ARBA00022475"/>
    </source>
</evidence>
<dbReference type="PANTHER" id="PTHR30518:SF2">
    <property type="entry name" value="ENDOLYTIC MUREIN TRANSGLYCOSYLASE"/>
    <property type="match status" value="1"/>
</dbReference>
<dbReference type="RefSeq" id="WP_008223037.1">
    <property type="nucleotide sequence ID" value="NZ_BAFK01000019.1"/>
</dbReference>
<evidence type="ECO:0000256" key="7">
    <source>
        <dbReference type="HAMAP-Rule" id="MF_02065"/>
    </source>
</evidence>
<organism evidence="8 9">
    <name type="scientific">Rheinheimera nanhaiensis E407-8</name>
    <dbReference type="NCBI Taxonomy" id="562729"/>
    <lineage>
        <taxon>Bacteria</taxon>
        <taxon>Pseudomonadati</taxon>
        <taxon>Pseudomonadota</taxon>
        <taxon>Gammaproteobacteria</taxon>
        <taxon>Chromatiales</taxon>
        <taxon>Chromatiaceae</taxon>
        <taxon>Rheinheimera</taxon>
    </lineage>
</organism>
<dbReference type="STRING" id="562729.RNAN_2944"/>
<gene>
    <name evidence="7" type="primary">mltG</name>
    <name evidence="8" type="ORF">RNAN_2944</name>
</gene>
<evidence type="ECO:0000256" key="6">
    <source>
        <dbReference type="ARBA" id="ARBA00023316"/>
    </source>
</evidence>
<reference evidence="8 9" key="1">
    <citation type="journal article" date="2012" name="J. Bacteriol.">
        <title>Genome Sequence of the Protease-Producing Bacterium Rheinheimera nanhaiensis E407-8T, Isolated from Deep-Sea Sediment of the South China Sea.</title>
        <authorList>
            <person name="Zhang X.-Y."/>
            <person name="Zhang Y.-J."/>
            <person name="Qin Q.-L."/>
            <person name="Xie B.-B."/>
            <person name="Chen X.-L."/>
            <person name="Zhou B.-C."/>
            <person name="Zhang Y.-Z."/>
        </authorList>
    </citation>
    <scope>NUCLEOTIDE SEQUENCE [LARGE SCALE GENOMIC DNA]</scope>
    <source>
        <strain evidence="8 9">E407-8</strain>
    </source>
</reference>
<dbReference type="OrthoDB" id="9814591at2"/>
<keyword evidence="7" id="KW-0997">Cell inner membrane</keyword>
<proteinExistence type="inferred from homology"/>
<comment type="similarity">
    <text evidence="7">Belongs to the transglycosylase MltG family.</text>
</comment>
<keyword evidence="6 7" id="KW-0961">Cell wall biogenesis/degradation</keyword>
<keyword evidence="1 7" id="KW-1003">Cell membrane</keyword>
<sequence>MVKQLKWLSLLVISAIVLLLGAYLALVNHIAQVGLQLPAGIHQVNAGSSALSLCRQWQQQGFISSTDCQLLRLYLKLKPGEGAVKQGVYRLNTEKRLLDVLALFRSGREAQFAITLIEGETLAQSLNRLAQAPYLVQDLDSAAQVQALLQWPPEWGEPPLSSEALLYPDTYYYTANSRLSALVKRAQQLLLTELEHAWQQRQGDLPLQNPYQLLILASIIEKESSYPPERPLVASVFVNRLRKNMRLQTDPTVIYGLVDFNGNITRADLNNPHPYNTYRHSGLPPGPISLVSRASLLAAAQPAETELYYFVSKGDGTHQFSSTLEQHNAAVRKYILGGR</sequence>
<dbReference type="EMBL" id="BAFK01000019">
    <property type="protein sequence ID" value="GAB59931.1"/>
    <property type="molecule type" value="Genomic_DNA"/>
</dbReference>
<dbReference type="AlphaFoldDB" id="I1E0V3"/>
<dbReference type="EC" id="4.2.2.29" evidence="7"/>
<keyword evidence="4 7" id="KW-0472">Membrane</keyword>
<dbReference type="GO" id="GO:0005886">
    <property type="term" value="C:plasma membrane"/>
    <property type="evidence" value="ECO:0007669"/>
    <property type="project" value="UniProtKB-SubCell"/>
</dbReference>
<dbReference type="GO" id="GO:0008932">
    <property type="term" value="F:lytic endotransglycosylase activity"/>
    <property type="evidence" value="ECO:0007669"/>
    <property type="project" value="UniProtKB-UniRule"/>
</dbReference>
<comment type="function">
    <text evidence="7">Functions as a peptidoglycan terminase that cleaves nascent peptidoglycan strands endolytically to terminate their elongation.</text>
</comment>
<accession>I1E0V3</accession>